<dbReference type="InterPro" id="IPR051143">
    <property type="entry name" value="TrkH_K-transport"/>
</dbReference>
<dbReference type="InterPro" id="IPR003445">
    <property type="entry name" value="Cat_transpt"/>
</dbReference>
<evidence type="ECO:0000256" key="8">
    <source>
        <dbReference type="ARBA" id="ARBA00023065"/>
    </source>
</evidence>
<reference evidence="12" key="1">
    <citation type="submission" date="2021-07" db="EMBL/GenBank/DDBJ databases">
        <authorList>
            <person name="Branca A.L. A."/>
        </authorList>
    </citation>
    <scope>NUCLEOTIDE SEQUENCE</scope>
</reference>
<evidence type="ECO:0000256" key="7">
    <source>
        <dbReference type="ARBA" id="ARBA00022989"/>
    </source>
</evidence>
<sequence>MWKPPINFLVLHYAWIITLSVLSLVIIYPYGNLKAVDAYFFGASASTESGLNTVDVKSLKTYQQVYLYLIPILGNLGFVNIIVIVFRVRWFEKRLKQSVRSLPSHPPYSTPSSRTNLLLQNIAPHLLRPEAPPDQDAEAQLKHKRSLSSNHDEAPNDQSSSHEIGDSGKERARVETQDKSSRVSLDLNDAKADDTAFSNINPTKQTITFAKDHRPSSDKDKALYIPPPWRRERGASFSEIDEGLHDEDDGRAEKVLSRRPTTISMQSRTHTLERVVTSVFILGGSSSSDRGMPTTKRRDIKQLDLPNMSSQATIGRNSQFHNLSAKDRETLGGIEYRSLKLLLKIVVGYFFGLHFFGAICLVGWILHADPKYRDYLAECGQGNVWWGFYSAQTMIDNLGFTLTPDSMISFQDATFPMILMSFLAFAGNTCYPCLLRLIIWIFYKFCPAKSSLKDPLRFLLDHPRRCYTLLFPSGPTWILFGILFLMNSIDVILIIVLDLNNPAVNNLAPGPRVLAAIFQAASSRHTGTSTFNLADVSPAVQFSLVVMMYIAIFPIAISTRASNVYEERTLGVYTTDGNMDEHNGRSYIINHIQNQLTFDLWYIFLGSFCICVAEAGKIADTSIPAFSVFSVLFEVVSAYGNVGLSLGYPTVSTSLSGKFTVFSKLVVCVMMIRGRHRGLPYKLDRAIVLPGERIEEDHPDTDKVQTKFD</sequence>
<comment type="similarity">
    <text evidence="2 10">Belongs to the TrkH potassium transport family.</text>
</comment>
<evidence type="ECO:0000256" key="2">
    <source>
        <dbReference type="ARBA" id="ARBA00009137"/>
    </source>
</evidence>
<feature type="transmembrane region" description="Helical" evidence="10">
    <location>
        <begin position="65"/>
        <end position="86"/>
    </location>
</feature>
<protein>
    <recommendedName>
        <fullName evidence="10">Potassium transport protein</fullName>
    </recommendedName>
</protein>
<keyword evidence="3 10" id="KW-0813">Transport</keyword>
<feature type="transmembrane region" description="Helical" evidence="10">
    <location>
        <begin position="341"/>
        <end position="366"/>
    </location>
</feature>
<keyword evidence="13" id="KW-1185">Reference proteome</keyword>
<proteinExistence type="inferred from homology"/>
<evidence type="ECO:0000313" key="13">
    <source>
        <dbReference type="Proteomes" id="UP001152649"/>
    </source>
</evidence>
<dbReference type="GO" id="GO:1990573">
    <property type="term" value="P:potassium ion import across plasma membrane"/>
    <property type="evidence" value="ECO:0007669"/>
    <property type="project" value="TreeGrafter"/>
</dbReference>
<feature type="transmembrane region" description="Helical" evidence="10">
    <location>
        <begin position="12"/>
        <end position="31"/>
    </location>
</feature>
<keyword evidence="8 10" id="KW-0406">Ion transport</keyword>
<feature type="transmembrane region" description="Helical" evidence="10">
    <location>
        <begin position="477"/>
        <end position="497"/>
    </location>
</feature>
<keyword evidence="4 10" id="KW-0633">Potassium transport</keyword>
<dbReference type="PANTHER" id="PTHR31064:SF5">
    <property type="entry name" value="POTASSIUM ION TRANSPORTER (EUROFUNG)"/>
    <property type="match status" value="1"/>
</dbReference>
<gene>
    <name evidence="12" type="ORF">PSALAMII_LOCUS11136</name>
</gene>
<comment type="caution">
    <text evidence="12">The sequence shown here is derived from an EMBL/GenBank/DDBJ whole genome shotgun (WGS) entry which is preliminary data.</text>
</comment>
<keyword evidence="9 10" id="KW-0472">Membrane</keyword>
<dbReference type="PIRSF" id="PIRSF002450">
    <property type="entry name" value="K+_transpter_TRK"/>
    <property type="match status" value="1"/>
</dbReference>
<evidence type="ECO:0000256" key="1">
    <source>
        <dbReference type="ARBA" id="ARBA00004141"/>
    </source>
</evidence>
<name>A0A9W4P164_9EURO</name>
<evidence type="ECO:0000313" key="12">
    <source>
        <dbReference type="EMBL" id="CAG8430433.1"/>
    </source>
</evidence>
<evidence type="ECO:0000256" key="4">
    <source>
        <dbReference type="ARBA" id="ARBA00022538"/>
    </source>
</evidence>
<keyword evidence="7 10" id="KW-1133">Transmembrane helix</keyword>
<dbReference type="NCBIfam" id="TIGR00934">
    <property type="entry name" value="2a38euk"/>
    <property type="match status" value="1"/>
</dbReference>
<keyword evidence="6 10" id="KW-0630">Potassium</keyword>
<evidence type="ECO:0000256" key="9">
    <source>
        <dbReference type="ARBA" id="ARBA00023136"/>
    </source>
</evidence>
<comment type="subcellular location">
    <subcellularLocation>
        <location evidence="1">Membrane</location>
        <topology evidence="1">Multi-pass membrane protein</topology>
    </subcellularLocation>
</comment>
<keyword evidence="5 10" id="KW-0812">Transmembrane</keyword>
<accession>A0A9W4P164</accession>
<dbReference type="GO" id="GO:0030007">
    <property type="term" value="P:intracellular potassium ion homeostasis"/>
    <property type="evidence" value="ECO:0007669"/>
    <property type="project" value="UniProtKB-UniRule"/>
</dbReference>
<feature type="compositionally biased region" description="Basic and acidic residues" evidence="11">
    <location>
        <begin position="210"/>
        <end position="222"/>
    </location>
</feature>
<comment type="caution">
    <text evidence="10">Lacks conserved residue(s) required for the propagation of feature annotation.</text>
</comment>
<evidence type="ECO:0000256" key="11">
    <source>
        <dbReference type="SAM" id="MobiDB-lite"/>
    </source>
</evidence>
<evidence type="ECO:0000256" key="5">
    <source>
        <dbReference type="ARBA" id="ARBA00022692"/>
    </source>
</evidence>
<feature type="region of interest" description="Disordered" evidence="11">
    <location>
        <begin position="127"/>
        <end position="187"/>
    </location>
</feature>
<dbReference type="AlphaFoldDB" id="A0A9W4P164"/>
<organism evidence="12 13">
    <name type="scientific">Penicillium salamii</name>
    <dbReference type="NCBI Taxonomy" id="1612424"/>
    <lineage>
        <taxon>Eukaryota</taxon>
        <taxon>Fungi</taxon>
        <taxon>Dikarya</taxon>
        <taxon>Ascomycota</taxon>
        <taxon>Pezizomycotina</taxon>
        <taxon>Eurotiomycetes</taxon>
        <taxon>Eurotiomycetidae</taxon>
        <taxon>Eurotiales</taxon>
        <taxon>Aspergillaceae</taxon>
        <taxon>Penicillium</taxon>
    </lineage>
</organism>
<dbReference type="InterPro" id="IPR015958">
    <property type="entry name" value="Trk1_fungi"/>
</dbReference>
<feature type="compositionally biased region" description="Basic and acidic residues" evidence="11">
    <location>
        <begin position="163"/>
        <end position="181"/>
    </location>
</feature>
<dbReference type="Proteomes" id="UP001152649">
    <property type="component" value="Unassembled WGS sequence"/>
</dbReference>
<feature type="transmembrane region" description="Helical" evidence="10">
    <location>
        <begin position="417"/>
        <end position="443"/>
    </location>
</feature>
<dbReference type="Pfam" id="PF02386">
    <property type="entry name" value="TrkH"/>
    <property type="match status" value="1"/>
</dbReference>
<dbReference type="OrthoDB" id="9999863at2759"/>
<feature type="region of interest" description="Disordered" evidence="11">
    <location>
        <begin position="204"/>
        <end position="226"/>
    </location>
</feature>
<evidence type="ECO:0000256" key="6">
    <source>
        <dbReference type="ARBA" id="ARBA00022958"/>
    </source>
</evidence>
<evidence type="ECO:0000256" key="3">
    <source>
        <dbReference type="ARBA" id="ARBA00022448"/>
    </source>
</evidence>
<dbReference type="InterPro" id="IPR004773">
    <property type="entry name" value="K/Na_transp_Trk1/HKT1"/>
</dbReference>
<dbReference type="EMBL" id="CAJVPG010000464">
    <property type="protein sequence ID" value="CAG8430433.1"/>
    <property type="molecule type" value="Genomic_DNA"/>
</dbReference>
<dbReference type="GO" id="GO:0140107">
    <property type="term" value="F:high-affinity potassium ion transmembrane transporter activity"/>
    <property type="evidence" value="ECO:0007669"/>
    <property type="project" value="TreeGrafter"/>
</dbReference>
<feature type="transmembrane region" description="Helical" evidence="10">
    <location>
        <begin position="539"/>
        <end position="558"/>
    </location>
</feature>
<evidence type="ECO:0000256" key="10">
    <source>
        <dbReference type="PIRNR" id="PIRNR002450"/>
    </source>
</evidence>
<dbReference type="PANTHER" id="PTHR31064">
    <property type="entry name" value="POTASSIUM TRANSPORT PROTEIN DDB_G0292412-RELATED"/>
    <property type="match status" value="1"/>
</dbReference>
<dbReference type="GO" id="GO:0005886">
    <property type="term" value="C:plasma membrane"/>
    <property type="evidence" value="ECO:0007669"/>
    <property type="project" value="InterPro"/>
</dbReference>